<dbReference type="PANTHER" id="PTHR21248">
    <property type="entry name" value="CARDIOLIPIN SYNTHASE"/>
    <property type="match status" value="1"/>
</dbReference>
<evidence type="ECO:0000259" key="1">
    <source>
        <dbReference type="PROSITE" id="PS50035"/>
    </source>
</evidence>
<dbReference type="EMBL" id="CP009920">
    <property type="protein sequence ID" value="AJI24776.1"/>
    <property type="molecule type" value="Genomic_DNA"/>
</dbReference>
<dbReference type="PANTHER" id="PTHR21248:SF12">
    <property type="entry name" value="CARDIOLIPIN SYNTHASE C"/>
    <property type="match status" value="1"/>
</dbReference>
<dbReference type="GO" id="GO:0030572">
    <property type="term" value="F:phosphatidyltransferase activity"/>
    <property type="evidence" value="ECO:0007669"/>
    <property type="project" value="UniProtKB-ARBA"/>
</dbReference>
<dbReference type="SUPFAM" id="SSF56024">
    <property type="entry name" value="Phospholipase D/nuclease"/>
    <property type="match status" value="2"/>
</dbReference>
<organism evidence="2 3">
    <name type="scientific">Priestia megaterium (strain ATCC 14581 / DSM 32 / CCUG 1817 / JCM 2506 / NBRC 15308 / NCIMB 9376 / NCTC 10342 / NRRL B-14308 / VKM B-512 / Ford 19)</name>
    <name type="common">Bacillus megaterium</name>
    <dbReference type="NCBI Taxonomy" id="1348623"/>
    <lineage>
        <taxon>Bacteria</taxon>
        <taxon>Bacillati</taxon>
        <taxon>Bacillota</taxon>
        <taxon>Bacilli</taxon>
        <taxon>Bacillales</taxon>
        <taxon>Bacillaceae</taxon>
        <taxon>Priestia</taxon>
    </lineage>
</organism>
<dbReference type="Gene3D" id="3.30.870.10">
    <property type="entry name" value="Endonuclease Chain A"/>
    <property type="match status" value="2"/>
</dbReference>
<feature type="domain" description="PLD phosphodiesterase" evidence="1">
    <location>
        <begin position="374"/>
        <end position="401"/>
    </location>
</feature>
<dbReference type="RefSeq" id="WP_034655195.1">
    <property type="nucleotide sequence ID" value="NZ_BCVB01000005.1"/>
</dbReference>
<dbReference type="AlphaFoldDB" id="A0A0B6AMP0"/>
<name>A0A0B6AMP0_PRIM2</name>
<feature type="domain" description="PLD phosphodiesterase" evidence="1">
    <location>
        <begin position="154"/>
        <end position="181"/>
    </location>
</feature>
<dbReference type="InterPro" id="IPR025202">
    <property type="entry name" value="PLD-like_dom"/>
</dbReference>
<accession>A0A0B6AMP0</accession>
<dbReference type="InterPro" id="IPR001736">
    <property type="entry name" value="PLipase_D/transphosphatidylase"/>
</dbReference>
<dbReference type="CDD" id="cd09113">
    <property type="entry name" value="PLDc_ymdC_like_2"/>
    <property type="match status" value="1"/>
</dbReference>
<dbReference type="KEGG" id="bmeg:BG04_4410"/>
<dbReference type="GeneID" id="93642417"/>
<dbReference type="HOGENOM" id="CLU_024860_0_0_9"/>
<evidence type="ECO:0000313" key="3">
    <source>
        <dbReference type="Proteomes" id="UP000031829"/>
    </source>
</evidence>
<dbReference type="Proteomes" id="UP000031829">
    <property type="component" value="Chromosome"/>
</dbReference>
<gene>
    <name evidence="2" type="ORF">BG04_4410</name>
</gene>
<proteinExistence type="predicted"/>
<dbReference type="GO" id="GO:0032049">
    <property type="term" value="P:cardiolipin biosynthetic process"/>
    <property type="evidence" value="ECO:0007669"/>
    <property type="project" value="UniProtKB-ARBA"/>
</dbReference>
<dbReference type="CDD" id="cd09111">
    <property type="entry name" value="PLDc_ymdC_like_1"/>
    <property type="match status" value="1"/>
</dbReference>
<protein>
    <submittedName>
        <fullName evidence="2">Phospholipase D family protein</fullName>
    </submittedName>
</protein>
<dbReference type="SMART" id="SM00155">
    <property type="entry name" value="PLDc"/>
    <property type="match status" value="2"/>
</dbReference>
<evidence type="ECO:0000313" key="2">
    <source>
        <dbReference type="EMBL" id="AJI24776.1"/>
    </source>
</evidence>
<sequence>MIKIAVKGLLIILSLYILYVVITAVVLFYVPLKKGEETTSIKPASFFGHRESTDRVRLLEDGYEAGRVRIQMIQEAEKSIDITYYSIGKGESTDLIMAALFKAADRGVHTRVLLDGIANGLRGNRRGVLYALASHPNIEVKYYEPLQLFKPWAWQNRMHDKIMIVDGELGIIGGRNIGDKYLAKKPPPDFVYDRDVFITNSKHKQDSVITQMQNYINELWAHPYTKKAFHHLTQYQVDQGKRMKALLLQQYDKAKQVGETFATPKIDWNASTVPTKRVSFIHNPIERFNKRPFMWKTFINLAEGANRSVLIQSPYVVPTNAMRKYIAMKKNPAVQWTLLTNSVTSTPNVLAFSGYISMRDKIMKTGVKLYEYQGPYSIHAKSVIYDQRLSAVGSFNLDSRSTFLNNESMVIIDSQEFAKKLTMAMENKMDKSILIANHKRWIKSPDIQKKEEPVMKRTFLYALAKVTRFFKEFI</sequence>
<reference evidence="2 3" key="1">
    <citation type="journal article" date="2015" name="Genome Announc.">
        <title>Complete genome sequences for 35 biothreat assay-relevant bacillus species.</title>
        <authorList>
            <person name="Johnson S.L."/>
            <person name="Daligault H.E."/>
            <person name="Davenport K.W."/>
            <person name="Jaissle J."/>
            <person name="Frey K.G."/>
            <person name="Ladner J.T."/>
            <person name="Broomall S.M."/>
            <person name="Bishop-Lilly K.A."/>
            <person name="Bruce D.C."/>
            <person name="Gibbons H.S."/>
            <person name="Coyne S.R."/>
            <person name="Lo C.C."/>
            <person name="Meincke L."/>
            <person name="Munk A.C."/>
            <person name="Koroleva G.I."/>
            <person name="Rosenzweig C.N."/>
            <person name="Palacios G.F."/>
            <person name="Redden C.L."/>
            <person name="Minogue T.D."/>
            <person name="Chain P.S."/>
        </authorList>
    </citation>
    <scope>NUCLEOTIDE SEQUENCE [LARGE SCALE GENOMIC DNA]</scope>
    <source>
        <strain evidence="3">ATCC 14581 / DSM 32 / JCM 2506 / NBRC 15308 / NCIMB 9376 / NCTC 10342 / NRRL B-14308 / VKM B-512</strain>
    </source>
</reference>
<dbReference type="PROSITE" id="PS50035">
    <property type="entry name" value="PLD"/>
    <property type="match status" value="2"/>
</dbReference>
<dbReference type="Pfam" id="PF13091">
    <property type="entry name" value="PLDc_2"/>
    <property type="match status" value="2"/>
</dbReference>